<evidence type="ECO:0000256" key="4">
    <source>
        <dbReference type="PROSITE-ProRule" id="PRU00027"/>
    </source>
</evidence>
<dbReference type="GO" id="GO:0003677">
    <property type="term" value="F:DNA binding"/>
    <property type="evidence" value="ECO:0007669"/>
    <property type="project" value="InterPro"/>
</dbReference>
<keyword evidence="3" id="KW-0862">Zinc</keyword>
<feature type="region of interest" description="Disordered" evidence="5">
    <location>
        <begin position="48"/>
        <end position="72"/>
    </location>
</feature>
<dbReference type="Proteomes" id="UP001153954">
    <property type="component" value="Unassembled WGS sequence"/>
</dbReference>
<feature type="domain" description="BED-type" evidence="6">
    <location>
        <begin position="4"/>
        <end position="55"/>
    </location>
</feature>
<dbReference type="SUPFAM" id="SSF57667">
    <property type="entry name" value="beta-beta-alpha zinc fingers"/>
    <property type="match status" value="1"/>
</dbReference>
<dbReference type="SMART" id="SM00614">
    <property type="entry name" value="ZnF_BED"/>
    <property type="match status" value="1"/>
</dbReference>
<keyword evidence="1" id="KW-0479">Metal-binding</keyword>
<evidence type="ECO:0000313" key="8">
    <source>
        <dbReference type="Proteomes" id="UP001153954"/>
    </source>
</evidence>
<evidence type="ECO:0000313" key="7">
    <source>
        <dbReference type="EMBL" id="CAH2084628.1"/>
    </source>
</evidence>
<name>A0AAU9TCF3_EUPED</name>
<dbReference type="Pfam" id="PF02892">
    <property type="entry name" value="zf-BED"/>
    <property type="match status" value="1"/>
</dbReference>
<dbReference type="EMBL" id="CAKOGL010000003">
    <property type="protein sequence ID" value="CAH2084628.1"/>
    <property type="molecule type" value="Genomic_DNA"/>
</dbReference>
<keyword evidence="2 4" id="KW-0863">Zinc-finger</keyword>
<evidence type="ECO:0000256" key="5">
    <source>
        <dbReference type="SAM" id="MobiDB-lite"/>
    </source>
</evidence>
<gene>
    <name evidence="7" type="ORF">EEDITHA_LOCUS1179</name>
</gene>
<reference evidence="7" key="1">
    <citation type="submission" date="2022-03" db="EMBL/GenBank/DDBJ databases">
        <authorList>
            <person name="Tunstrom K."/>
        </authorList>
    </citation>
    <scope>NUCLEOTIDE SEQUENCE</scope>
</reference>
<sequence length="72" mass="8079">MERTRTAKVWKNLKKINESTAQCLLCPKKISCKGSNTSGLDRHLQRVHNISRNQPPEESTSVTQPGTSCEPE</sequence>
<dbReference type="InterPro" id="IPR036236">
    <property type="entry name" value="Znf_C2H2_sf"/>
</dbReference>
<comment type="caution">
    <text evidence="7">The sequence shown here is derived from an EMBL/GenBank/DDBJ whole genome shotgun (WGS) entry which is preliminary data.</text>
</comment>
<keyword evidence="8" id="KW-1185">Reference proteome</keyword>
<protein>
    <recommendedName>
        <fullName evidence="6">BED-type domain-containing protein</fullName>
    </recommendedName>
</protein>
<dbReference type="AlphaFoldDB" id="A0AAU9TCF3"/>
<dbReference type="GO" id="GO:0008270">
    <property type="term" value="F:zinc ion binding"/>
    <property type="evidence" value="ECO:0007669"/>
    <property type="project" value="UniProtKB-KW"/>
</dbReference>
<organism evidence="7 8">
    <name type="scientific">Euphydryas editha</name>
    <name type="common">Edith's checkerspot</name>
    <dbReference type="NCBI Taxonomy" id="104508"/>
    <lineage>
        <taxon>Eukaryota</taxon>
        <taxon>Metazoa</taxon>
        <taxon>Ecdysozoa</taxon>
        <taxon>Arthropoda</taxon>
        <taxon>Hexapoda</taxon>
        <taxon>Insecta</taxon>
        <taxon>Pterygota</taxon>
        <taxon>Neoptera</taxon>
        <taxon>Endopterygota</taxon>
        <taxon>Lepidoptera</taxon>
        <taxon>Glossata</taxon>
        <taxon>Ditrysia</taxon>
        <taxon>Papilionoidea</taxon>
        <taxon>Nymphalidae</taxon>
        <taxon>Nymphalinae</taxon>
        <taxon>Euphydryas</taxon>
    </lineage>
</organism>
<evidence type="ECO:0000256" key="3">
    <source>
        <dbReference type="ARBA" id="ARBA00022833"/>
    </source>
</evidence>
<proteinExistence type="predicted"/>
<accession>A0AAU9TCF3</accession>
<evidence type="ECO:0000256" key="1">
    <source>
        <dbReference type="ARBA" id="ARBA00022723"/>
    </source>
</evidence>
<evidence type="ECO:0000256" key="2">
    <source>
        <dbReference type="ARBA" id="ARBA00022771"/>
    </source>
</evidence>
<dbReference type="InterPro" id="IPR003656">
    <property type="entry name" value="Znf_BED"/>
</dbReference>
<dbReference type="PROSITE" id="PS50808">
    <property type="entry name" value="ZF_BED"/>
    <property type="match status" value="1"/>
</dbReference>
<evidence type="ECO:0000259" key="6">
    <source>
        <dbReference type="PROSITE" id="PS50808"/>
    </source>
</evidence>